<reference evidence="1 2" key="1">
    <citation type="journal article" date="2008" name="Nature">
        <title>The Trichoplax genome and the nature of placozoans.</title>
        <authorList>
            <person name="Srivastava M."/>
            <person name="Begovic E."/>
            <person name="Chapman J."/>
            <person name="Putnam N.H."/>
            <person name="Hellsten U."/>
            <person name="Kawashima T."/>
            <person name="Kuo A."/>
            <person name="Mitros T."/>
            <person name="Salamov A."/>
            <person name="Carpenter M.L."/>
            <person name="Signorovitch A.Y."/>
            <person name="Moreno M.A."/>
            <person name="Kamm K."/>
            <person name="Grimwood J."/>
            <person name="Schmutz J."/>
            <person name="Shapiro H."/>
            <person name="Grigoriev I.V."/>
            <person name="Buss L.W."/>
            <person name="Schierwater B."/>
            <person name="Dellaporta S.L."/>
            <person name="Rokhsar D.S."/>
        </authorList>
    </citation>
    <scope>NUCLEOTIDE SEQUENCE [LARGE SCALE GENOMIC DNA]</scope>
    <source>
        <strain evidence="1 2">Grell-BS-1999</strain>
    </source>
</reference>
<sequence>MAEESVIREIIQATFPEPKIRNNGVKLNGNNGDATTNDVKLIGNNDNAITQNGIANYPVVGIEIEQSINLDLYSSNLDRKDGNLTVSGNNITWGKYHGYKSSNNHLRRLSAHLNTENFREKNVPSIQELCKSVNKIYFRPSNNSTVHTRIRDESLDSRNTNCKHTKVKNNKDYETKMGRLHKNINGLAQERYSIHMLDDKSESQKKKHDKSIINRMIGEDSYFSKIRQTSCSRKYRRDTTWEQSKAKKIIFNSQLLAQAFDCDNLFHMLQEIEHNNHLLDRSMVRIQGKSKCLNNFVADGIEFDDEEEMRTYLNKMPRMAEMLRKELEFIKKQHTKIRKDSASAAT</sequence>
<dbReference type="InParanoid" id="B3RT22"/>
<dbReference type="HOGENOM" id="CLU_802495_0_0_1"/>
<dbReference type="Proteomes" id="UP000009022">
    <property type="component" value="Unassembled WGS sequence"/>
</dbReference>
<gene>
    <name evidence="1" type="ORF">TRIADDRAFT_54809</name>
</gene>
<organism evidence="1 2">
    <name type="scientific">Trichoplax adhaerens</name>
    <name type="common">Trichoplax reptans</name>
    <dbReference type="NCBI Taxonomy" id="10228"/>
    <lineage>
        <taxon>Eukaryota</taxon>
        <taxon>Metazoa</taxon>
        <taxon>Placozoa</taxon>
        <taxon>Uniplacotomia</taxon>
        <taxon>Trichoplacea</taxon>
        <taxon>Trichoplacidae</taxon>
        <taxon>Trichoplax</taxon>
    </lineage>
</organism>
<dbReference type="GeneID" id="6751828"/>
<dbReference type="CTD" id="6751828"/>
<evidence type="ECO:0000313" key="2">
    <source>
        <dbReference type="Proteomes" id="UP000009022"/>
    </source>
</evidence>
<keyword evidence="2" id="KW-1185">Reference proteome</keyword>
<proteinExistence type="predicted"/>
<dbReference type="RefSeq" id="XP_002111147.1">
    <property type="nucleotide sequence ID" value="XM_002111111.1"/>
</dbReference>
<protein>
    <submittedName>
        <fullName evidence="1">Uncharacterized protein</fullName>
    </submittedName>
</protein>
<dbReference type="EMBL" id="DS985243">
    <property type="protein sequence ID" value="EDV27151.1"/>
    <property type="molecule type" value="Genomic_DNA"/>
</dbReference>
<dbReference type="AlphaFoldDB" id="B3RT22"/>
<accession>B3RT22</accession>
<evidence type="ECO:0000313" key="1">
    <source>
        <dbReference type="EMBL" id="EDV27151.1"/>
    </source>
</evidence>
<dbReference type="KEGG" id="tad:TRIADDRAFT_54809"/>
<name>B3RT22_TRIAD</name>